<comment type="caution">
    <text evidence="2">The sequence shown here is derived from an EMBL/GenBank/DDBJ whole genome shotgun (WGS) entry which is preliminary data.</text>
</comment>
<gene>
    <name evidence="2" type="ORF">B0H17DRAFT_1196510</name>
</gene>
<feature type="compositionally biased region" description="Low complexity" evidence="1">
    <location>
        <begin position="67"/>
        <end position="83"/>
    </location>
</feature>
<proteinExistence type="predicted"/>
<accession>A0AAD7DTQ6</accession>
<evidence type="ECO:0000256" key="1">
    <source>
        <dbReference type="SAM" id="MobiDB-lite"/>
    </source>
</evidence>
<feature type="region of interest" description="Disordered" evidence="1">
    <location>
        <begin position="38"/>
        <end position="90"/>
    </location>
</feature>
<evidence type="ECO:0000313" key="3">
    <source>
        <dbReference type="Proteomes" id="UP001221757"/>
    </source>
</evidence>
<feature type="region of interest" description="Disordered" evidence="1">
    <location>
        <begin position="115"/>
        <end position="141"/>
    </location>
</feature>
<sequence length="273" mass="29868">MLWLDLALTGASERFAGEECRSQAHRVDVEQRRCKRLKRERVSADDSWTSQHTNPNEKPDQEASVASPTSPLRRTRTPPSHLPAASTDDEEVLVASCPKVPMARSPAFRAARDIDVAAAPRRPPRRHPSTVLLPPRRRPRRHIHPCYSDASPTVSPNSGSVIIYQGGIAPYIDPSVLPTKRKSEEPVRLNIKVFVGKPIALPITTKRAGEPGQPSRLGLEDDATCTAGARSSRCAPCLRSVYAVSDPFEIKPLSIGYPPASATTVDQGRLLAR</sequence>
<dbReference type="EMBL" id="JARKIE010000024">
    <property type="protein sequence ID" value="KAJ7698923.1"/>
    <property type="molecule type" value="Genomic_DNA"/>
</dbReference>
<keyword evidence="3" id="KW-1185">Reference proteome</keyword>
<evidence type="ECO:0000313" key="2">
    <source>
        <dbReference type="EMBL" id="KAJ7698923.1"/>
    </source>
</evidence>
<protein>
    <submittedName>
        <fullName evidence="2">Uncharacterized protein</fullName>
    </submittedName>
</protein>
<organism evidence="2 3">
    <name type="scientific">Mycena rosella</name>
    <name type="common">Pink bonnet</name>
    <name type="synonym">Agaricus rosellus</name>
    <dbReference type="NCBI Taxonomy" id="1033263"/>
    <lineage>
        <taxon>Eukaryota</taxon>
        <taxon>Fungi</taxon>
        <taxon>Dikarya</taxon>
        <taxon>Basidiomycota</taxon>
        <taxon>Agaricomycotina</taxon>
        <taxon>Agaricomycetes</taxon>
        <taxon>Agaricomycetidae</taxon>
        <taxon>Agaricales</taxon>
        <taxon>Marasmiineae</taxon>
        <taxon>Mycenaceae</taxon>
        <taxon>Mycena</taxon>
    </lineage>
</organism>
<reference evidence="2" key="1">
    <citation type="submission" date="2023-03" db="EMBL/GenBank/DDBJ databases">
        <title>Massive genome expansion in bonnet fungi (Mycena s.s.) driven by repeated elements and novel gene families across ecological guilds.</title>
        <authorList>
            <consortium name="Lawrence Berkeley National Laboratory"/>
            <person name="Harder C.B."/>
            <person name="Miyauchi S."/>
            <person name="Viragh M."/>
            <person name="Kuo A."/>
            <person name="Thoen E."/>
            <person name="Andreopoulos B."/>
            <person name="Lu D."/>
            <person name="Skrede I."/>
            <person name="Drula E."/>
            <person name="Henrissat B."/>
            <person name="Morin E."/>
            <person name="Kohler A."/>
            <person name="Barry K."/>
            <person name="LaButti K."/>
            <person name="Morin E."/>
            <person name="Salamov A."/>
            <person name="Lipzen A."/>
            <person name="Mereny Z."/>
            <person name="Hegedus B."/>
            <person name="Baldrian P."/>
            <person name="Stursova M."/>
            <person name="Weitz H."/>
            <person name="Taylor A."/>
            <person name="Grigoriev I.V."/>
            <person name="Nagy L.G."/>
            <person name="Martin F."/>
            <person name="Kauserud H."/>
        </authorList>
    </citation>
    <scope>NUCLEOTIDE SEQUENCE</scope>
    <source>
        <strain evidence="2">CBHHK067</strain>
    </source>
</reference>
<name>A0AAD7DTQ6_MYCRO</name>
<dbReference type="Proteomes" id="UP001221757">
    <property type="component" value="Unassembled WGS sequence"/>
</dbReference>
<dbReference type="AlphaFoldDB" id="A0AAD7DTQ6"/>